<protein>
    <submittedName>
        <fullName evidence="3">Putative small, acid-soluble spore protein</fullName>
    </submittedName>
</protein>
<sequence length="85" mass="9434">MPEKKTVKKKKAKKPGPHERLKWETARELGLDDDLAKAGDELTVREAGKIGGQMVRKLIRAGQKALADEQRKQTAAETTPDSPEK</sequence>
<feature type="region of interest" description="Disordered" evidence="2">
    <location>
        <begin position="1"/>
        <end position="21"/>
    </location>
</feature>
<dbReference type="OrthoDB" id="1683773at2"/>
<dbReference type="KEGG" id="tpz:Tph_c03990"/>
<accession>K4LCJ1</accession>
<dbReference type="Gene3D" id="6.10.10.80">
    <property type="entry name" value="Small, acid-soluble spore protein, alpha/beta type-like"/>
    <property type="match status" value="1"/>
</dbReference>
<evidence type="ECO:0000256" key="1">
    <source>
        <dbReference type="ARBA" id="ARBA00003863"/>
    </source>
</evidence>
<dbReference type="HOGENOM" id="CLU_2511611_0_0_9"/>
<keyword evidence="4" id="KW-1185">Reference proteome</keyword>
<proteinExistence type="predicted"/>
<dbReference type="Proteomes" id="UP000000467">
    <property type="component" value="Chromosome"/>
</dbReference>
<feature type="compositionally biased region" description="Polar residues" evidence="2">
    <location>
        <begin position="75"/>
        <end position="85"/>
    </location>
</feature>
<organism evidence="3 4">
    <name type="scientific">Thermacetogenium phaeum (strain ATCC BAA-254 / DSM 26808 / PB)</name>
    <dbReference type="NCBI Taxonomy" id="1089553"/>
    <lineage>
        <taxon>Bacteria</taxon>
        <taxon>Bacillati</taxon>
        <taxon>Bacillota</taxon>
        <taxon>Clostridia</taxon>
        <taxon>Thermoanaerobacterales</taxon>
        <taxon>Thermoanaerobacteraceae</taxon>
        <taxon>Thermacetogenium</taxon>
    </lineage>
</organism>
<evidence type="ECO:0000313" key="3">
    <source>
        <dbReference type="EMBL" id="AFV10646.1"/>
    </source>
</evidence>
<feature type="compositionally biased region" description="Basic residues" evidence="2">
    <location>
        <begin position="1"/>
        <end position="15"/>
    </location>
</feature>
<evidence type="ECO:0000313" key="4">
    <source>
        <dbReference type="Proteomes" id="UP000000467"/>
    </source>
</evidence>
<dbReference type="Pfam" id="PF00269">
    <property type="entry name" value="SASP"/>
    <property type="match status" value="1"/>
</dbReference>
<dbReference type="GO" id="GO:0006265">
    <property type="term" value="P:DNA topological change"/>
    <property type="evidence" value="ECO:0007669"/>
    <property type="project" value="InterPro"/>
</dbReference>
<gene>
    <name evidence="3" type="ordered locus">Tph_c03990</name>
</gene>
<dbReference type="InterPro" id="IPR038300">
    <property type="entry name" value="SASP_sf_alpha/beta"/>
</dbReference>
<dbReference type="GO" id="GO:0003690">
    <property type="term" value="F:double-stranded DNA binding"/>
    <property type="evidence" value="ECO:0007669"/>
    <property type="project" value="InterPro"/>
</dbReference>
<dbReference type="InterPro" id="IPR001448">
    <property type="entry name" value="SASP_alpha/beta-type"/>
</dbReference>
<comment type="function">
    <text evidence="1">SASP are bound to spore DNA. They are double-stranded DNA-binding proteins that cause DNA to change to an a-like conformation. They protect the DNA backbone from chemical and enzymatic cleavage and are thus involved in dormant spore's high resistance to UV light.</text>
</comment>
<evidence type="ECO:0000256" key="2">
    <source>
        <dbReference type="SAM" id="MobiDB-lite"/>
    </source>
</evidence>
<dbReference type="RefSeq" id="WP_015049564.1">
    <property type="nucleotide sequence ID" value="NC_018870.1"/>
</dbReference>
<dbReference type="AlphaFoldDB" id="K4LCJ1"/>
<name>K4LCJ1_THEPS</name>
<feature type="region of interest" description="Disordered" evidence="2">
    <location>
        <begin position="66"/>
        <end position="85"/>
    </location>
</feature>
<reference evidence="3 4" key="1">
    <citation type="journal article" date="2012" name="BMC Genomics">
        <title>Genome-guided analysis of physiological and morphological traits of the fermentative acetate oxidizer Thermacetogenium phaeum.</title>
        <authorList>
            <person name="Oehler D."/>
            <person name="Poehlein A."/>
            <person name="Leimbach A."/>
            <person name="Muller N."/>
            <person name="Daniel R."/>
            <person name="Gottschalk G."/>
            <person name="Schink B."/>
        </authorList>
    </citation>
    <scope>NUCLEOTIDE SEQUENCE [LARGE SCALE GENOMIC DNA]</scope>
    <source>
        <strain evidence="4">ATCC BAA-254 / DSM 26808 / PB</strain>
    </source>
</reference>
<dbReference type="EMBL" id="CP003732">
    <property type="protein sequence ID" value="AFV10646.1"/>
    <property type="molecule type" value="Genomic_DNA"/>
</dbReference>